<dbReference type="Pfam" id="PF16026">
    <property type="entry name" value="MIEAP"/>
    <property type="match status" value="1"/>
</dbReference>
<dbReference type="Proteomes" id="UP000051574">
    <property type="component" value="Unassembled WGS sequence"/>
</dbReference>
<dbReference type="GO" id="GO:0005759">
    <property type="term" value="C:mitochondrial matrix"/>
    <property type="evidence" value="ECO:0007669"/>
    <property type="project" value="UniProtKB-SubCell"/>
</dbReference>
<dbReference type="GO" id="GO:0035694">
    <property type="term" value="P:mitochondrial protein catabolic process"/>
    <property type="evidence" value="ECO:0007669"/>
    <property type="project" value="InterPro"/>
</dbReference>
<evidence type="ECO:0000313" key="14">
    <source>
        <dbReference type="EMBL" id="KRT80500.1"/>
    </source>
</evidence>
<dbReference type="EMBL" id="LJIG01022456">
    <property type="protein sequence ID" value="KRT80500.1"/>
    <property type="molecule type" value="Genomic_DNA"/>
</dbReference>
<keyword evidence="11" id="KW-0472">Membrane</keyword>
<gene>
    <name evidence="14" type="ORF">AMK59_8312</name>
</gene>
<keyword evidence="8" id="KW-0175">Coiled coil</keyword>
<keyword evidence="9" id="KW-0446">Lipid-binding</keyword>
<evidence type="ECO:0000256" key="12">
    <source>
        <dbReference type="ARBA" id="ARBA00032687"/>
    </source>
</evidence>
<feature type="domain" description="Mitochondria-eating protein C-terminal" evidence="13">
    <location>
        <begin position="50"/>
        <end position="242"/>
    </location>
</feature>
<evidence type="ECO:0000256" key="1">
    <source>
        <dbReference type="ARBA" id="ARBA00004294"/>
    </source>
</evidence>
<dbReference type="AlphaFoldDB" id="A0A0T6AZX4"/>
<accession>A0A0T6AZX4</accession>
<evidence type="ECO:0000259" key="13">
    <source>
        <dbReference type="Pfam" id="PF16026"/>
    </source>
</evidence>
<feature type="non-terminal residue" evidence="14">
    <location>
        <position position="1"/>
    </location>
</feature>
<dbReference type="GO" id="GO:0008289">
    <property type="term" value="F:lipid binding"/>
    <property type="evidence" value="ECO:0007669"/>
    <property type="project" value="UniProtKB-KW"/>
</dbReference>
<evidence type="ECO:0000256" key="5">
    <source>
        <dbReference type="ARBA" id="ARBA00019863"/>
    </source>
</evidence>
<keyword evidence="7" id="KW-1000">Mitochondrion outer membrane</keyword>
<comment type="caution">
    <text evidence="14">The sequence shown here is derived from an EMBL/GenBank/DDBJ whole genome shotgun (WGS) entry which is preliminary data.</text>
</comment>
<evidence type="ECO:0000256" key="4">
    <source>
        <dbReference type="ARBA" id="ARBA00008233"/>
    </source>
</evidence>
<evidence type="ECO:0000256" key="8">
    <source>
        <dbReference type="ARBA" id="ARBA00023054"/>
    </source>
</evidence>
<comment type="similarity">
    <text evidence="4">Belongs to the MIEAP family.</text>
</comment>
<evidence type="ECO:0000256" key="7">
    <source>
        <dbReference type="ARBA" id="ARBA00022787"/>
    </source>
</evidence>
<evidence type="ECO:0000256" key="11">
    <source>
        <dbReference type="ARBA" id="ARBA00023136"/>
    </source>
</evidence>
<dbReference type="InterPro" id="IPR031981">
    <property type="entry name" value="MIEAP_C"/>
</dbReference>
<keyword evidence="15" id="KW-1185">Reference proteome</keyword>
<sequence>AIDEKPVATLLMSFSRGCGAVLDLIQLPESSNYSDGYHSEPEQETDKEKDAIGRYASLYYQSRPRALESLNSLPDLQQANQLKSKILFSVVVLAFRTCKQLKDVKFREICRSLHIDFRTLNNISLRSCIAKCLAVTSNTFPLHDVEQQIRVLVCGTLQEYKCLDTCEGLRSYIADVTRTVWFLVNQESAFDLDTNFQTPVKFQTDKHQRHHSSDRNSDNVKNYLWPALLQFGNCVQKAVVVTS</sequence>
<keyword evidence="10" id="KW-0496">Mitochondrion</keyword>
<dbReference type="GO" id="GO:0005741">
    <property type="term" value="C:mitochondrial outer membrane"/>
    <property type="evidence" value="ECO:0007669"/>
    <property type="project" value="UniProtKB-SubCell"/>
</dbReference>
<dbReference type="OrthoDB" id="6047381at2759"/>
<evidence type="ECO:0000256" key="10">
    <source>
        <dbReference type="ARBA" id="ARBA00023128"/>
    </source>
</evidence>
<name>A0A0T6AZX4_9SCAR</name>
<evidence type="ECO:0000256" key="3">
    <source>
        <dbReference type="ARBA" id="ARBA00004496"/>
    </source>
</evidence>
<dbReference type="GO" id="GO:0035695">
    <property type="term" value="P:mitophagy by internal vacuole formation"/>
    <property type="evidence" value="ECO:0007669"/>
    <property type="project" value="TreeGrafter"/>
</dbReference>
<proteinExistence type="inferred from homology"/>
<evidence type="ECO:0000256" key="2">
    <source>
        <dbReference type="ARBA" id="ARBA00004305"/>
    </source>
</evidence>
<protein>
    <recommendedName>
        <fullName evidence="5">Mitochondria-eating protein</fullName>
    </recommendedName>
    <alternativeName>
        <fullName evidence="12">Spermatogenesis-associated protein 18</fullName>
    </alternativeName>
</protein>
<reference evidence="14 15" key="1">
    <citation type="submission" date="2015-09" db="EMBL/GenBank/DDBJ databases">
        <title>Draft genome of the scarab beetle Oryctes borbonicus.</title>
        <authorList>
            <person name="Meyer J.M."/>
            <person name="Markov G.V."/>
            <person name="Baskaran P."/>
            <person name="Herrmann M."/>
            <person name="Sommer R.J."/>
            <person name="Roedelsperger C."/>
        </authorList>
    </citation>
    <scope>NUCLEOTIDE SEQUENCE [LARGE SCALE GENOMIC DNA]</scope>
    <source>
        <strain evidence="14">OB123</strain>
        <tissue evidence="14">Whole animal</tissue>
    </source>
</reference>
<dbReference type="InterPro" id="IPR026169">
    <property type="entry name" value="MIEAP"/>
</dbReference>
<evidence type="ECO:0000256" key="6">
    <source>
        <dbReference type="ARBA" id="ARBA00022490"/>
    </source>
</evidence>
<keyword evidence="6" id="KW-0963">Cytoplasm</keyword>
<organism evidence="14 15">
    <name type="scientific">Oryctes borbonicus</name>
    <dbReference type="NCBI Taxonomy" id="1629725"/>
    <lineage>
        <taxon>Eukaryota</taxon>
        <taxon>Metazoa</taxon>
        <taxon>Ecdysozoa</taxon>
        <taxon>Arthropoda</taxon>
        <taxon>Hexapoda</taxon>
        <taxon>Insecta</taxon>
        <taxon>Pterygota</taxon>
        <taxon>Neoptera</taxon>
        <taxon>Endopterygota</taxon>
        <taxon>Coleoptera</taxon>
        <taxon>Polyphaga</taxon>
        <taxon>Scarabaeiformia</taxon>
        <taxon>Scarabaeidae</taxon>
        <taxon>Dynastinae</taxon>
        <taxon>Oryctes</taxon>
    </lineage>
</organism>
<dbReference type="PANTHER" id="PTHR21771">
    <property type="entry name" value="MITOCHONDRIA-EATING PROTEIN-RELATED"/>
    <property type="match status" value="1"/>
</dbReference>
<comment type="subcellular location">
    <subcellularLocation>
        <location evidence="3">Cytoplasm</location>
    </subcellularLocation>
    <subcellularLocation>
        <location evidence="2">Mitochondrion matrix</location>
    </subcellularLocation>
    <subcellularLocation>
        <location evidence="1">Mitochondrion outer membrane</location>
    </subcellularLocation>
</comment>
<evidence type="ECO:0000313" key="15">
    <source>
        <dbReference type="Proteomes" id="UP000051574"/>
    </source>
</evidence>
<evidence type="ECO:0000256" key="9">
    <source>
        <dbReference type="ARBA" id="ARBA00023121"/>
    </source>
</evidence>
<dbReference type="PANTHER" id="PTHR21771:SF1">
    <property type="entry name" value="MITOCHONDRIA-EATING PROTEIN"/>
    <property type="match status" value="1"/>
</dbReference>